<keyword evidence="1" id="KW-0732">Signal</keyword>
<evidence type="ECO:0000313" key="3">
    <source>
        <dbReference type="Proteomes" id="UP000324222"/>
    </source>
</evidence>
<protein>
    <submittedName>
        <fullName evidence="2">Uncharacterized protein</fullName>
    </submittedName>
</protein>
<keyword evidence="3" id="KW-1185">Reference proteome</keyword>
<dbReference type="Proteomes" id="UP000324222">
    <property type="component" value="Unassembled WGS sequence"/>
</dbReference>
<sequence>MKLVWGRTVVWLAVWLAAATLVAADAAAEPAAEADAKAEAKPKAKPDPDAVYPAPCYPETIYHTQYIPKVQQVRVERCYQVKAMREVKFEMQVTYRSRLARW</sequence>
<evidence type="ECO:0000313" key="2">
    <source>
        <dbReference type="EMBL" id="MPC82471.1"/>
    </source>
</evidence>
<reference evidence="2 3" key="1">
    <citation type="submission" date="2019-05" db="EMBL/GenBank/DDBJ databases">
        <title>Another draft genome of Portunus trituberculatus and its Hox gene families provides insights of decapod evolution.</title>
        <authorList>
            <person name="Jeong J.-H."/>
            <person name="Song I."/>
            <person name="Kim S."/>
            <person name="Choi T."/>
            <person name="Kim D."/>
            <person name="Ryu S."/>
            <person name="Kim W."/>
        </authorList>
    </citation>
    <scope>NUCLEOTIDE SEQUENCE [LARGE SCALE GENOMIC DNA]</scope>
    <source>
        <tissue evidence="2">Muscle</tissue>
    </source>
</reference>
<proteinExistence type="predicted"/>
<dbReference type="AlphaFoldDB" id="A0A5B7IAL7"/>
<comment type="caution">
    <text evidence="2">The sequence shown here is derived from an EMBL/GenBank/DDBJ whole genome shotgun (WGS) entry which is preliminary data.</text>
</comment>
<accession>A0A5B7IAL7</accession>
<feature type="chain" id="PRO_5022682805" evidence="1">
    <location>
        <begin position="25"/>
        <end position="102"/>
    </location>
</feature>
<dbReference type="EMBL" id="VSRR010059851">
    <property type="protein sequence ID" value="MPC82471.1"/>
    <property type="molecule type" value="Genomic_DNA"/>
</dbReference>
<feature type="signal peptide" evidence="1">
    <location>
        <begin position="1"/>
        <end position="24"/>
    </location>
</feature>
<gene>
    <name evidence="2" type="ORF">E2C01_077140</name>
</gene>
<organism evidence="2 3">
    <name type="scientific">Portunus trituberculatus</name>
    <name type="common">Swimming crab</name>
    <name type="synonym">Neptunus trituberculatus</name>
    <dbReference type="NCBI Taxonomy" id="210409"/>
    <lineage>
        <taxon>Eukaryota</taxon>
        <taxon>Metazoa</taxon>
        <taxon>Ecdysozoa</taxon>
        <taxon>Arthropoda</taxon>
        <taxon>Crustacea</taxon>
        <taxon>Multicrustacea</taxon>
        <taxon>Malacostraca</taxon>
        <taxon>Eumalacostraca</taxon>
        <taxon>Eucarida</taxon>
        <taxon>Decapoda</taxon>
        <taxon>Pleocyemata</taxon>
        <taxon>Brachyura</taxon>
        <taxon>Eubrachyura</taxon>
        <taxon>Portunoidea</taxon>
        <taxon>Portunidae</taxon>
        <taxon>Portuninae</taxon>
        <taxon>Portunus</taxon>
    </lineage>
</organism>
<name>A0A5B7IAL7_PORTR</name>
<evidence type="ECO:0000256" key="1">
    <source>
        <dbReference type="SAM" id="SignalP"/>
    </source>
</evidence>